<evidence type="ECO:0000256" key="4">
    <source>
        <dbReference type="ARBA" id="ARBA00022695"/>
    </source>
</evidence>
<evidence type="ECO:0000256" key="2">
    <source>
        <dbReference type="ARBA" id="ARBA00012417"/>
    </source>
</evidence>
<dbReference type="SMART" id="SM00486">
    <property type="entry name" value="POLBc"/>
    <property type="match status" value="1"/>
</dbReference>
<name>A0A7C4NNC5_9CREN</name>
<dbReference type="InterPro" id="IPR006172">
    <property type="entry name" value="DNA-dir_DNA_pol_B"/>
</dbReference>
<dbReference type="InterPro" id="IPR006134">
    <property type="entry name" value="DNA-dir_DNA_pol_B_multi_dom"/>
</dbReference>
<dbReference type="AlphaFoldDB" id="A0A7C4NNC5"/>
<evidence type="ECO:0000313" key="9">
    <source>
        <dbReference type="EMBL" id="HGQ35657.1"/>
    </source>
</evidence>
<dbReference type="GO" id="GO:0003887">
    <property type="term" value="F:DNA-directed DNA polymerase activity"/>
    <property type="evidence" value="ECO:0007669"/>
    <property type="project" value="UniProtKB-KW"/>
</dbReference>
<evidence type="ECO:0000259" key="8">
    <source>
        <dbReference type="Pfam" id="PF00136"/>
    </source>
</evidence>
<keyword evidence="4" id="KW-0548">Nucleotidyltransferase</keyword>
<accession>A0A7C4NNC5</accession>
<dbReference type="InterPro" id="IPR043502">
    <property type="entry name" value="DNA/RNA_pol_sf"/>
</dbReference>
<dbReference type="EMBL" id="DTCK01000016">
    <property type="protein sequence ID" value="HGQ35657.1"/>
    <property type="molecule type" value="Genomic_DNA"/>
</dbReference>
<reference evidence="10" key="1">
    <citation type="journal article" date="2020" name="mSystems">
        <title>Genome- and Community-Level Interaction Insights into Carbon Utilization and Element Cycling Functions of Hydrothermarchaeota in Hydrothermal Sediment.</title>
        <authorList>
            <person name="Zhou Z."/>
            <person name="Liu Y."/>
            <person name="Xu W."/>
            <person name="Pan J."/>
            <person name="Luo Z.H."/>
            <person name="Li M."/>
        </authorList>
    </citation>
    <scope>NUCLEOTIDE SEQUENCE [LARGE SCALE GENOMIC DNA]</scope>
    <source>
        <strain evidence="10">SpSt-637</strain>
        <strain evidence="9">SpSt-667</strain>
    </source>
</reference>
<dbReference type="GO" id="GO:0003677">
    <property type="term" value="F:DNA binding"/>
    <property type="evidence" value="ECO:0007669"/>
    <property type="project" value="UniProtKB-KW"/>
</dbReference>
<dbReference type="GO" id="GO:0000166">
    <property type="term" value="F:nucleotide binding"/>
    <property type="evidence" value="ECO:0007669"/>
    <property type="project" value="InterPro"/>
</dbReference>
<evidence type="ECO:0000256" key="3">
    <source>
        <dbReference type="ARBA" id="ARBA00022679"/>
    </source>
</evidence>
<comment type="caution">
    <text evidence="10">The sequence shown here is derived from an EMBL/GenBank/DDBJ whole genome shotgun (WGS) entry which is preliminary data.</text>
</comment>
<evidence type="ECO:0000313" key="10">
    <source>
        <dbReference type="EMBL" id="HGQ65206.1"/>
    </source>
</evidence>
<dbReference type="SUPFAM" id="SSF56672">
    <property type="entry name" value="DNA/RNA polymerases"/>
    <property type="match status" value="1"/>
</dbReference>
<evidence type="ECO:0000256" key="5">
    <source>
        <dbReference type="ARBA" id="ARBA00022932"/>
    </source>
</evidence>
<evidence type="ECO:0000256" key="1">
    <source>
        <dbReference type="ARBA" id="ARBA00005755"/>
    </source>
</evidence>
<comment type="similarity">
    <text evidence="1">Belongs to the DNA polymerase type-B family.</text>
</comment>
<evidence type="ECO:0000256" key="7">
    <source>
        <dbReference type="ARBA" id="ARBA00049244"/>
    </source>
</evidence>
<dbReference type="EMBL" id="DTBD01000074">
    <property type="protein sequence ID" value="HGQ65206.1"/>
    <property type="molecule type" value="Genomic_DNA"/>
</dbReference>
<dbReference type="EC" id="2.7.7.7" evidence="2"/>
<protein>
    <recommendedName>
        <fullName evidence="2">DNA-directed DNA polymerase</fullName>
        <ecNumber evidence="2">2.7.7.7</ecNumber>
    </recommendedName>
</protein>
<keyword evidence="6" id="KW-0238">DNA-binding</keyword>
<dbReference type="Pfam" id="PF00136">
    <property type="entry name" value="DNA_pol_B"/>
    <property type="match status" value="1"/>
</dbReference>
<proteinExistence type="inferred from homology"/>
<dbReference type="InterPro" id="IPR050240">
    <property type="entry name" value="DNA_pol_type-B"/>
</dbReference>
<gene>
    <name evidence="10" type="ORF">ENU08_08190</name>
    <name evidence="9" type="ORF">ENU41_03150</name>
</gene>
<evidence type="ECO:0000256" key="6">
    <source>
        <dbReference type="ARBA" id="ARBA00023125"/>
    </source>
</evidence>
<sequence length="629" mass="72713">MAGVWVLDAFIDNGETFLTLYEDGRGIKEEPFSLYFYGYIEARDSHRILAELENVEGIDEAKIEFWSKPPFYTDVVDIVVFKTKSYKLYKNILRIGAFKGLKAVNMFPHPLVEALYRAKLRPLTTIEVKPCNSLDEQEFDYGDPKVSYIVVDFQNGYYTVRTQEGTEEFWYIRDLTSYILAGKFLLGFTDPYIYIKLIDAEPKVSKAVYRWIIGGVHHPLEYFEWSRLSYIPLSLMKNITIGKILTTIEALVAREKNYIVNKTFGRAEPWRPIRELIVYDRGGVVHQPKPGLYWDVCQIDFSSLYPNIIVRYNVSGETIDKNLCSNKLKFPWSTHNVCVDKEGIVSASIKKLIDLKERYDLLMGKTGEVVYKYRKSALKWILVASFGYLGYRNSLFGSVMAHEFVTSTSREILRRTRIAIEKEGYRVVHAIVDSVFIENVGSLNGCEELKNIVEKAAGFKAKVEAYYLWLYIPQCTSDKRGTSNKYYGLLFDGSVKMKGIMAIRRDIPLLIKKAQLEALGELFKAKNRDEFRSAVGRANNIINGYIGMVKQSNFDPRALVVTRSGRIRREGYSRPPRYVVNSSPPYRLIYVEGRLIPYRDDLIQRIDLDKYISLLEKTRRELPSEEDIR</sequence>
<keyword evidence="5" id="KW-0239">DNA-directed DNA polymerase</keyword>
<keyword evidence="3" id="KW-0808">Transferase</keyword>
<feature type="domain" description="DNA-directed DNA polymerase family B multifunctional" evidence="8">
    <location>
        <begin position="255"/>
        <end position="564"/>
    </location>
</feature>
<dbReference type="Gene3D" id="3.90.1600.10">
    <property type="entry name" value="Palm domain of DNA polymerase"/>
    <property type="match status" value="1"/>
</dbReference>
<dbReference type="GO" id="GO:0006261">
    <property type="term" value="P:DNA-templated DNA replication"/>
    <property type="evidence" value="ECO:0007669"/>
    <property type="project" value="TreeGrafter"/>
</dbReference>
<dbReference type="Gene3D" id="1.10.132.60">
    <property type="entry name" value="DNA polymerase family B, C-terminal domain"/>
    <property type="match status" value="1"/>
</dbReference>
<dbReference type="InterPro" id="IPR023211">
    <property type="entry name" value="DNA_pol_palm_dom_sf"/>
</dbReference>
<organism evidence="10">
    <name type="scientific">Ignisphaera aggregans</name>
    <dbReference type="NCBI Taxonomy" id="334771"/>
    <lineage>
        <taxon>Archaea</taxon>
        <taxon>Thermoproteota</taxon>
        <taxon>Thermoprotei</taxon>
        <taxon>Desulfurococcales</taxon>
        <taxon>Desulfurococcaceae</taxon>
        <taxon>Ignisphaera</taxon>
    </lineage>
</organism>
<dbReference type="PANTHER" id="PTHR10322:SF23">
    <property type="entry name" value="DNA POLYMERASE DELTA CATALYTIC SUBUNIT"/>
    <property type="match status" value="1"/>
</dbReference>
<comment type="catalytic activity">
    <reaction evidence="7">
        <text>DNA(n) + a 2'-deoxyribonucleoside 5'-triphosphate = DNA(n+1) + diphosphate</text>
        <dbReference type="Rhea" id="RHEA:22508"/>
        <dbReference type="Rhea" id="RHEA-COMP:17339"/>
        <dbReference type="Rhea" id="RHEA-COMP:17340"/>
        <dbReference type="ChEBI" id="CHEBI:33019"/>
        <dbReference type="ChEBI" id="CHEBI:61560"/>
        <dbReference type="ChEBI" id="CHEBI:173112"/>
        <dbReference type="EC" id="2.7.7.7"/>
    </reaction>
</comment>
<dbReference type="PANTHER" id="PTHR10322">
    <property type="entry name" value="DNA POLYMERASE CATALYTIC SUBUNIT"/>
    <property type="match status" value="1"/>
</dbReference>
<dbReference type="InterPro" id="IPR042087">
    <property type="entry name" value="DNA_pol_B_thumb"/>
</dbReference>
<dbReference type="Gene3D" id="1.10.287.690">
    <property type="entry name" value="Helix hairpin bin"/>
    <property type="match status" value="1"/>
</dbReference>